<gene>
    <name evidence="2" type="ORF">KC19_1G216300</name>
</gene>
<comment type="caution">
    <text evidence="2">The sequence shown here is derived from an EMBL/GenBank/DDBJ whole genome shotgun (WGS) entry which is preliminary data.</text>
</comment>
<evidence type="ECO:0000313" key="2">
    <source>
        <dbReference type="EMBL" id="KAG0591990.1"/>
    </source>
</evidence>
<protein>
    <submittedName>
        <fullName evidence="2">Uncharacterized protein</fullName>
    </submittedName>
</protein>
<dbReference type="AlphaFoldDB" id="A0A8T0J7V1"/>
<dbReference type="EMBL" id="CM026421">
    <property type="protein sequence ID" value="KAG0591990.1"/>
    <property type="molecule type" value="Genomic_DNA"/>
</dbReference>
<proteinExistence type="predicted"/>
<organism evidence="2 3">
    <name type="scientific">Ceratodon purpureus</name>
    <name type="common">Fire moss</name>
    <name type="synonym">Dicranum purpureum</name>
    <dbReference type="NCBI Taxonomy" id="3225"/>
    <lineage>
        <taxon>Eukaryota</taxon>
        <taxon>Viridiplantae</taxon>
        <taxon>Streptophyta</taxon>
        <taxon>Embryophyta</taxon>
        <taxon>Bryophyta</taxon>
        <taxon>Bryophytina</taxon>
        <taxon>Bryopsida</taxon>
        <taxon>Dicranidae</taxon>
        <taxon>Pseudoditrichales</taxon>
        <taxon>Ditrichaceae</taxon>
        <taxon>Ceratodon</taxon>
    </lineage>
</organism>
<accession>A0A8T0J7V1</accession>
<feature type="region of interest" description="Disordered" evidence="1">
    <location>
        <begin position="75"/>
        <end position="110"/>
    </location>
</feature>
<sequence length="135" mass="14280">MTASPRAITRTVQTFPATRFAAQFPPPLAPSPSQVVVVAVLPARTLAIVTILSGSSATLTAAACRLRCLPMPIPTQSAPPTSPATLAEQGPTPFITRISSPGINPRPCTSCARERTLRERSRLGWGVKRGEEASY</sequence>
<name>A0A8T0J7V1_CERPU</name>
<dbReference type="Proteomes" id="UP000822688">
    <property type="component" value="Chromosome 1"/>
</dbReference>
<feature type="compositionally biased region" description="Low complexity" evidence="1">
    <location>
        <begin position="75"/>
        <end position="87"/>
    </location>
</feature>
<evidence type="ECO:0000256" key="1">
    <source>
        <dbReference type="SAM" id="MobiDB-lite"/>
    </source>
</evidence>
<evidence type="ECO:0000313" key="3">
    <source>
        <dbReference type="Proteomes" id="UP000822688"/>
    </source>
</evidence>
<keyword evidence="3" id="KW-1185">Reference proteome</keyword>
<reference evidence="2" key="1">
    <citation type="submission" date="2020-06" db="EMBL/GenBank/DDBJ databases">
        <title>WGS assembly of Ceratodon purpureus strain R40.</title>
        <authorList>
            <person name="Carey S.B."/>
            <person name="Jenkins J."/>
            <person name="Shu S."/>
            <person name="Lovell J.T."/>
            <person name="Sreedasyam A."/>
            <person name="Maumus F."/>
            <person name="Tiley G.P."/>
            <person name="Fernandez-Pozo N."/>
            <person name="Barry K."/>
            <person name="Chen C."/>
            <person name="Wang M."/>
            <person name="Lipzen A."/>
            <person name="Daum C."/>
            <person name="Saski C.A."/>
            <person name="Payton A.C."/>
            <person name="Mcbreen J.C."/>
            <person name="Conrad R.E."/>
            <person name="Kollar L.M."/>
            <person name="Olsson S."/>
            <person name="Huttunen S."/>
            <person name="Landis J.B."/>
            <person name="Wickett N.J."/>
            <person name="Johnson M.G."/>
            <person name="Rensing S.A."/>
            <person name="Grimwood J."/>
            <person name="Schmutz J."/>
            <person name="Mcdaniel S.F."/>
        </authorList>
    </citation>
    <scope>NUCLEOTIDE SEQUENCE</scope>
    <source>
        <strain evidence="2">R40</strain>
    </source>
</reference>